<dbReference type="Proteomes" id="UP000199069">
    <property type="component" value="Unassembled WGS sequence"/>
</dbReference>
<organism evidence="3 4">
    <name type="scientific">Rhodotorula toruloides</name>
    <name type="common">Yeast</name>
    <name type="synonym">Rhodosporidium toruloides</name>
    <dbReference type="NCBI Taxonomy" id="5286"/>
    <lineage>
        <taxon>Eukaryota</taxon>
        <taxon>Fungi</taxon>
        <taxon>Dikarya</taxon>
        <taxon>Basidiomycota</taxon>
        <taxon>Pucciniomycotina</taxon>
        <taxon>Microbotryomycetes</taxon>
        <taxon>Sporidiobolales</taxon>
        <taxon>Sporidiobolaceae</taxon>
        <taxon>Rhodotorula</taxon>
    </lineage>
</organism>
<reference evidence="3 4" key="1">
    <citation type="submission" date="2015-07" db="EMBL/GenBank/DDBJ databases">
        <authorList>
            <person name="Cajimat M.N.B."/>
            <person name="Milazzo M.L."/>
            <person name="Fulhorst C.F."/>
        </authorList>
    </citation>
    <scope>NUCLEOTIDE SEQUENCE [LARGE SCALE GENOMIC DNA]</scope>
    <source>
        <strain evidence="3">Single colony</strain>
    </source>
</reference>
<feature type="transmembrane region" description="Helical" evidence="2">
    <location>
        <begin position="52"/>
        <end position="72"/>
    </location>
</feature>
<protein>
    <submittedName>
        <fullName evidence="3">Uncharacterized protein</fullName>
    </submittedName>
</protein>
<feature type="transmembrane region" description="Helical" evidence="2">
    <location>
        <begin position="121"/>
        <end position="142"/>
    </location>
</feature>
<feature type="transmembrane region" description="Helical" evidence="2">
    <location>
        <begin position="84"/>
        <end position="109"/>
    </location>
</feature>
<gene>
    <name evidence="3" type="primary">FGENESH: predicted gene_6.436</name>
    <name evidence="3" type="ORF">BN2166_0035140</name>
</gene>
<evidence type="ECO:0000313" key="3">
    <source>
        <dbReference type="EMBL" id="CTR07653.1"/>
    </source>
</evidence>
<evidence type="ECO:0000256" key="2">
    <source>
        <dbReference type="SAM" id="Phobius"/>
    </source>
</evidence>
<dbReference type="OMA" id="LICVETA"/>
<keyword evidence="2" id="KW-1133">Transmembrane helix</keyword>
<feature type="compositionally biased region" description="Pro residues" evidence="1">
    <location>
        <begin position="14"/>
        <end position="34"/>
    </location>
</feature>
<accession>A0A0K3CFC0</accession>
<name>A0A0K3CFC0_RHOTO</name>
<feature type="transmembrane region" description="Helical" evidence="2">
    <location>
        <begin position="194"/>
        <end position="215"/>
    </location>
</feature>
<sequence>MPRVPPSTEDEPTFPRPPPRWNGQGPAPPIQALPPFSPDDVKQRRFCCFIPVRWGTVILSLSAATFSYMYALQSINRLMSPDGPIGWMTWVDSASTVLWFMLLSLSLFGELLRGVDAETGLGAWHIWVHAVVGIYGITLLALPLSKERSVLICVETALLKWQSQHLSDTISSELAAKAGEACAKAVRGGLIIRAIIWAIGLLVELYLVLIVSHYIDELVDREAAQLYGVDIENPTPPYRFGASPEVQQEKARAATWANVRKQVL</sequence>
<proteinExistence type="predicted"/>
<dbReference type="STRING" id="5286.A0A0K3CFC0"/>
<dbReference type="EMBL" id="CWKI01000006">
    <property type="protein sequence ID" value="CTR07653.1"/>
    <property type="molecule type" value="Genomic_DNA"/>
</dbReference>
<dbReference type="AlphaFoldDB" id="A0A0K3CFC0"/>
<keyword evidence="2" id="KW-0812">Transmembrane</keyword>
<evidence type="ECO:0000256" key="1">
    <source>
        <dbReference type="SAM" id="MobiDB-lite"/>
    </source>
</evidence>
<keyword evidence="4" id="KW-1185">Reference proteome</keyword>
<evidence type="ECO:0000313" key="4">
    <source>
        <dbReference type="Proteomes" id="UP000199069"/>
    </source>
</evidence>
<feature type="region of interest" description="Disordered" evidence="1">
    <location>
        <begin position="1"/>
        <end position="34"/>
    </location>
</feature>
<keyword evidence="2" id="KW-0472">Membrane</keyword>